<sequence length="470" mass="54372">MEKNITPDSVISALMNHAKTSDSDFPVQVFPAKMQRIILELNTTCGFPIDYTASAMIAAISVAIGNTHRIEVKRNWQESAIVYIAIVGRPGDCKSHPLTFVMRPLVNADWKNNQEFQKKHCEYQQAVAMSRKERISAGLEEFPKEPKRLRYLVSDVTQEGLSAIHSHNPRGLCLWVDELSAWFKNFTRYNTGSEEQFWLSAFNGSTTMSDRKNCQNSIFIKRPFISVVGTIQKRLLTELANGERATNGFIDRILFAMTKSNGKPRWNEDEVRDDLDREWERILNRLLSVECVVNEEKEPIPTVMRFTADAKRRLYEWQHENAAICDNEMSDNVVSFFCKLEIYVLRFCLILRIVRWAVSEEEPRPSDIEDDDVAGAIELAEYFRGNALSVLTCISEEKLNELHRTVYEHLTEEFSTADGIRIAERFGMKDHTFKMFLTRNLNTLFRRVRQGWYKKLSCYSANKVTTDEQD</sequence>
<accession>A0A4P7W025</accession>
<dbReference type="RefSeq" id="WP_136413654.1">
    <property type="nucleotide sequence ID" value="NZ_CP039396.1"/>
</dbReference>
<evidence type="ECO:0000313" key="1">
    <source>
        <dbReference type="EMBL" id="QCD41087.1"/>
    </source>
</evidence>
<dbReference type="Pfam" id="PF13148">
    <property type="entry name" value="DUF3987"/>
    <property type="match status" value="1"/>
</dbReference>
<reference evidence="2" key="1">
    <citation type="submission" date="2019-02" db="EMBL/GenBank/DDBJ databases">
        <title>Isolation and identification of novel species under the genus Muribaculum.</title>
        <authorList>
            <person name="Miyake S."/>
            <person name="Ding Y."/>
            <person name="Low A."/>
            <person name="Soh M."/>
            <person name="Seedorf H."/>
        </authorList>
    </citation>
    <scope>NUCLEOTIDE SEQUENCE [LARGE SCALE GENOMIC DNA]</scope>
    <source>
        <strain evidence="2">H5</strain>
    </source>
</reference>
<organism evidence="1 2">
    <name type="scientific">Duncaniella dubosii</name>
    <dbReference type="NCBI Taxonomy" id="2518971"/>
    <lineage>
        <taxon>Bacteria</taxon>
        <taxon>Pseudomonadati</taxon>
        <taxon>Bacteroidota</taxon>
        <taxon>Bacteroidia</taxon>
        <taxon>Bacteroidales</taxon>
        <taxon>Muribaculaceae</taxon>
        <taxon>Duncaniella</taxon>
    </lineage>
</organism>
<dbReference type="AlphaFoldDB" id="A0A4P7W025"/>
<dbReference type="KEGG" id="ddb:E7747_01465"/>
<dbReference type="EMBL" id="CP039396">
    <property type="protein sequence ID" value="QCD41087.1"/>
    <property type="molecule type" value="Genomic_DNA"/>
</dbReference>
<gene>
    <name evidence="1" type="ORF">E7747_01465</name>
</gene>
<protein>
    <submittedName>
        <fullName evidence="1">DUF3987 domain-containing protein</fullName>
    </submittedName>
</protein>
<name>A0A4P7W025_9BACT</name>
<dbReference type="Proteomes" id="UP000297149">
    <property type="component" value="Chromosome"/>
</dbReference>
<dbReference type="InterPro" id="IPR025048">
    <property type="entry name" value="DUF3987"/>
</dbReference>
<proteinExistence type="predicted"/>
<evidence type="ECO:0000313" key="2">
    <source>
        <dbReference type="Proteomes" id="UP000297149"/>
    </source>
</evidence>
<keyword evidence="2" id="KW-1185">Reference proteome</keyword>